<keyword evidence="4" id="KW-1185">Reference proteome</keyword>
<dbReference type="Gene3D" id="1.20.1070.10">
    <property type="entry name" value="Rhodopsin 7-helix transmembrane proteins"/>
    <property type="match status" value="1"/>
</dbReference>
<proteinExistence type="predicted"/>
<comment type="caution">
    <text evidence="3">The sequence shown here is derived from an EMBL/GenBank/DDBJ whole genome shotgun (WGS) entry which is preliminary data.</text>
</comment>
<evidence type="ECO:0008006" key="5">
    <source>
        <dbReference type="Google" id="ProtNLM"/>
    </source>
</evidence>
<dbReference type="SUPFAM" id="SSF81321">
    <property type="entry name" value="Family A G protein-coupled receptor-like"/>
    <property type="match status" value="1"/>
</dbReference>
<dbReference type="InterPro" id="IPR019425">
    <property type="entry name" value="7TM_GPCR_serpentine_rcpt_Srt"/>
</dbReference>
<keyword evidence="2" id="KW-1133">Transmembrane helix</keyword>
<dbReference type="OrthoDB" id="5875846at2759"/>
<gene>
    <name evidence="3" type="ORF">L596_020564</name>
</gene>
<feature type="region of interest" description="Disordered" evidence="1">
    <location>
        <begin position="332"/>
        <end position="361"/>
    </location>
</feature>
<feature type="transmembrane region" description="Helical" evidence="2">
    <location>
        <begin position="83"/>
        <end position="112"/>
    </location>
</feature>
<reference evidence="3 4" key="1">
    <citation type="journal article" date="2015" name="Genome Biol.">
        <title>Comparative genomics of Steinernema reveals deeply conserved gene regulatory networks.</title>
        <authorList>
            <person name="Dillman A.R."/>
            <person name="Macchietto M."/>
            <person name="Porter C.F."/>
            <person name="Rogers A."/>
            <person name="Williams B."/>
            <person name="Antoshechkin I."/>
            <person name="Lee M.M."/>
            <person name="Goodwin Z."/>
            <person name="Lu X."/>
            <person name="Lewis E.E."/>
            <person name="Goodrich-Blair H."/>
            <person name="Stock S.P."/>
            <person name="Adams B.J."/>
            <person name="Sternberg P.W."/>
            <person name="Mortazavi A."/>
        </authorList>
    </citation>
    <scope>NUCLEOTIDE SEQUENCE [LARGE SCALE GENOMIC DNA]</scope>
    <source>
        <strain evidence="3 4">ALL</strain>
    </source>
</reference>
<keyword evidence="2" id="KW-0472">Membrane</keyword>
<evidence type="ECO:0000313" key="3">
    <source>
        <dbReference type="EMBL" id="TKR73229.1"/>
    </source>
</evidence>
<evidence type="ECO:0000313" key="4">
    <source>
        <dbReference type="Proteomes" id="UP000298663"/>
    </source>
</evidence>
<feature type="transmembrane region" description="Helical" evidence="2">
    <location>
        <begin position="221"/>
        <end position="240"/>
    </location>
</feature>
<dbReference type="AlphaFoldDB" id="A0A4U5MTX3"/>
<feature type="transmembrane region" description="Helical" evidence="2">
    <location>
        <begin position="118"/>
        <end position="142"/>
    </location>
</feature>
<organism evidence="3 4">
    <name type="scientific">Steinernema carpocapsae</name>
    <name type="common">Entomopathogenic nematode</name>
    <dbReference type="NCBI Taxonomy" id="34508"/>
    <lineage>
        <taxon>Eukaryota</taxon>
        <taxon>Metazoa</taxon>
        <taxon>Ecdysozoa</taxon>
        <taxon>Nematoda</taxon>
        <taxon>Chromadorea</taxon>
        <taxon>Rhabditida</taxon>
        <taxon>Tylenchina</taxon>
        <taxon>Panagrolaimomorpha</taxon>
        <taxon>Strongyloidoidea</taxon>
        <taxon>Steinernematidae</taxon>
        <taxon>Steinernema</taxon>
    </lineage>
</organism>
<feature type="transmembrane region" description="Helical" evidence="2">
    <location>
        <begin position="29"/>
        <end position="49"/>
    </location>
</feature>
<keyword evidence="2" id="KW-0812">Transmembrane</keyword>
<dbReference type="PANTHER" id="PTHR23021">
    <property type="entry name" value="SERPENTINE RECEPTOR, CLASS T"/>
    <property type="match status" value="1"/>
</dbReference>
<dbReference type="STRING" id="34508.A0A4U5MTX3"/>
<feature type="transmembrane region" description="Helical" evidence="2">
    <location>
        <begin position="55"/>
        <end position="71"/>
    </location>
</feature>
<name>A0A4U5MTX3_STECR</name>
<dbReference type="EMBL" id="AZBU02000006">
    <property type="protein sequence ID" value="TKR73229.1"/>
    <property type="molecule type" value="Genomic_DNA"/>
</dbReference>
<evidence type="ECO:0000256" key="1">
    <source>
        <dbReference type="SAM" id="MobiDB-lite"/>
    </source>
</evidence>
<accession>A0A4U5MTX3</accession>
<protein>
    <recommendedName>
        <fullName evidence="5">G-protein coupled receptors family 1 profile domain-containing protein</fullName>
    </recommendedName>
</protein>
<evidence type="ECO:0000256" key="2">
    <source>
        <dbReference type="SAM" id="Phobius"/>
    </source>
</evidence>
<reference evidence="3 4" key="2">
    <citation type="journal article" date="2019" name="G3 (Bethesda)">
        <title>Hybrid Assembly of the Genome of the Entomopathogenic Nematode Steinernema carpocapsae Identifies the X-Chromosome.</title>
        <authorList>
            <person name="Serra L."/>
            <person name="Macchietto M."/>
            <person name="Macias-Munoz A."/>
            <person name="McGill C.J."/>
            <person name="Rodriguez I.M."/>
            <person name="Rodriguez B."/>
            <person name="Murad R."/>
            <person name="Mortazavi A."/>
        </authorList>
    </citation>
    <scope>NUCLEOTIDE SEQUENCE [LARGE SCALE GENOMIC DNA]</scope>
    <source>
        <strain evidence="3 4">ALL</strain>
    </source>
</reference>
<sequence length="361" mass="41267">MEIYLFYKEEWNRMYNCAYKSDLEWAKEGSANVVLGSFYMITGIMYMVSKTGLKSLHFLQVPYIPCLFVMLQPDLIKHSCYKIMFFLGVIDFVTLSLNAVLTGYLTIVGAVYCSYPNLIYVTGSCSMSLWCMACLSCTLLAFNRCVDLWRPKLMSSLFSDNRTYFWLCLPVAYFLYFFLFTQPVLYSSKAYAMFFDPYFEIADVTVDRYQYLNFVHSANNVMVVIVLSILYVFLSTYLWIKLKSSNSTNLGAMQRQIVIQAVVICAFNFMAALIYLYMQFFETSTVFVIVGQIAWQASHGGPAIVYLTLNKTIRKHVFKMVHLGKWSNSTIHVQPASSRRKSVSATTGTQHAASPGQIPTS</sequence>
<feature type="transmembrane region" description="Helical" evidence="2">
    <location>
        <begin position="163"/>
        <end position="185"/>
    </location>
</feature>
<dbReference type="Proteomes" id="UP000298663">
    <property type="component" value="Unassembled WGS sequence"/>
</dbReference>
<feature type="transmembrane region" description="Helical" evidence="2">
    <location>
        <begin position="286"/>
        <end position="309"/>
    </location>
</feature>
<dbReference type="Pfam" id="PF10321">
    <property type="entry name" value="7TM_GPCR_Srt"/>
    <property type="match status" value="1"/>
</dbReference>
<feature type="transmembrane region" description="Helical" evidence="2">
    <location>
        <begin position="261"/>
        <end position="280"/>
    </location>
</feature>
<dbReference type="PANTHER" id="PTHR23021:SF11">
    <property type="entry name" value="SERPENTINE RECEPTOR, CLASS T"/>
    <property type="match status" value="1"/>
</dbReference>